<sequence>MGKYEGVGLVWSSQERTALRLPWTEGGALGETFHTPEISESSGRGTPGELSWTQLVSNTDRGSIFVNCSRATSGDECSPVSVQLDHAHGPSAAQDVADRFLNVISNVHIGDPLAFSSWNASNSESLAEDLMKKERELLSPALSLVSWSADSGNDRETDDLIRAALSTVLLKWVTENEQDMLVEGKLHDASPFHASRIPNISVEAYFERIYTFAFCSKACYVIALLYLDRLSRRNASLRMTSFTAHRLIITAVMLAAKFFDDIFYNNAYYAKVGGLPLREMNALEVRMLRELAYQLNVSLEEFHAFERVLLCKAIRAAPDLGKRLEDSGFPLQRSLWRPICNASPLSASSAMVHDKELEENLKAQGTATWPSNLAVSFPRSNHPWEVAFPCQERTRVSYKHS</sequence>
<gene>
    <name evidence="1" type="primary">CYC2</name>
    <name evidence="1" type="ORF">F1559_000572</name>
</gene>
<dbReference type="InterPro" id="IPR013922">
    <property type="entry name" value="Cyclin_PHO80-like"/>
</dbReference>
<reference evidence="1 2" key="1">
    <citation type="journal article" date="2020" name="J. Phycol.">
        <title>Comparative genome analysis reveals Cyanidiococcus gen. nov., a new extremophilic red algal genus sister to Cyanidioschyzon (Cyanidioschyzonaceae, Rhodophyta).</title>
        <authorList>
            <person name="Liu S.-L."/>
            <person name="Chiang Y.-R."/>
            <person name="Yoon H.S."/>
            <person name="Fu H.-Y."/>
        </authorList>
    </citation>
    <scope>NUCLEOTIDE SEQUENCE [LARGE SCALE GENOMIC DNA]</scope>
    <source>
        <strain evidence="1 2">THAL066</strain>
    </source>
</reference>
<dbReference type="InterPro" id="IPR036915">
    <property type="entry name" value="Cyclin-like_sf"/>
</dbReference>
<dbReference type="OrthoDB" id="5450at2759"/>
<evidence type="ECO:0000313" key="2">
    <source>
        <dbReference type="Proteomes" id="UP000530660"/>
    </source>
</evidence>
<name>A0A7J7IFG4_9RHOD</name>
<dbReference type="EMBL" id="VWRR01000014">
    <property type="protein sequence ID" value="KAF6001409.1"/>
    <property type="molecule type" value="Genomic_DNA"/>
</dbReference>
<dbReference type="SUPFAM" id="SSF47954">
    <property type="entry name" value="Cyclin-like"/>
    <property type="match status" value="1"/>
</dbReference>
<comment type="caution">
    <text evidence="1">The sequence shown here is derived from an EMBL/GenBank/DDBJ whole genome shotgun (WGS) entry which is preliminary data.</text>
</comment>
<dbReference type="PANTHER" id="PTHR15615:SF108">
    <property type="entry name" value="PROTEIN CNPPD1"/>
    <property type="match status" value="1"/>
</dbReference>
<dbReference type="Gene3D" id="1.10.472.10">
    <property type="entry name" value="Cyclin-like"/>
    <property type="match status" value="1"/>
</dbReference>
<dbReference type="AlphaFoldDB" id="A0A7J7IFG4"/>
<evidence type="ECO:0000313" key="1">
    <source>
        <dbReference type="EMBL" id="KAF6001409.1"/>
    </source>
</evidence>
<accession>A0A7J7IFG4</accession>
<organism evidence="1 2">
    <name type="scientific">Cyanidiococcus yangmingshanensis</name>
    <dbReference type="NCBI Taxonomy" id="2690220"/>
    <lineage>
        <taxon>Eukaryota</taxon>
        <taxon>Rhodophyta</taxon>
        <taxon>Bangiophyceae</taxon>
        <taxon>Cyanidiales</taxon>
        <taxon>Cyanidiaceae</taxon>
        <taxon>Cyanidiococcus</taxon>
    </lineage>
</organism>
<dbReference type="GO" id="GO:0019901">
    <property type="term" value="F:protein kinase binding"/>
    <property type="evidence" value="ECO:0007669"/>
    <property type="project" value="InterPro"/>
</dbReference>
<keyword evidence="2" id="KW-1185">Reference proteome</keyword>
<dbReference type="Proteomes" id="UP000530660">
    <property type="component" value="Unassembled WGS sequence"/>
</dbReference>
<dbReference type="PANTHER" id="PTHR15615">
    <property type="match status" value="1"/>
</dbReference>
<proteinExistence type="predicted"/>
<protein>
    <submittedName>
        <fullName evidence="1">Mitochondrial peripheral inner membrane protein</fullName>
    </submittedName>
</protein>
<dbReference type="Pfam" id="PF08613">
    <property type="entry name" value="Cyclin"/>
    <property type="match status" value="1"/>
</dbReference>